<proteinExistence type="predicted"/>
<reference evidence="1 2" key="2">
    <citation type="journal article" date="2022" name="Mol. Biol. Evol.">
        <title>Comparative Genomics Reveals Insights into the Divergent Evolution of Astigmatic Mites and Household Pest Adaptations.</title>
        <authorList>
            <person name="Xiong Q."/>
            <person name="Wan A.T."/>
            <person name="Liu X."/>
            <person name="Fung C.S."/>
            <person name="Xiao X."/>
            <person name="Malainual N."/>
            <person name="Hou J."/>
            <person name="Wang L."/>
            <person name="Wang M."/>
            <person name="Yang K.Y."/>
            <person name="Cui Y."/>
            <person name="Leung E.L."/>
            <person name="Nong W."/>
            <person name="Shin S.K."/>
            <person name="Au S.W."/>
            <person name="Jeong K.Y."/>
            <person name="Chew F.T."/>
            <person name="Hui J.H."/>
            <person name="Leung T.F."/>
            <person name="Tungtrongchitr A."/>
            <person name="Zhong N."/>
            <person name="Liu Z."/>
            <person name="Tsui S.K."/>
        </authorList>
    </citation>
    <scope>NUCLEOTIDE SEQUENCE [LARGE SCALE GENOMIC DNA]</scope>
    <source>
        <strain evidence="1">Derp</strain>
    </source>
</reference>
<sequence length="98" mass="11190">MTSFFEYDSRLINSSRLIINDFHSIVSRFEIDGVGDDSSEFDDDNDCVDNVIEVGEPELVVSNELIDAKKYIRSFSCFKSYEKLKSNGNDGQIDLIHK</sequence>
<comment type="caution">
    <text evidence="1">The sequence shown here is derived from an EMBL/GenBank/DDBJ whole genome shotgun (WGS) entry which is preliminary data.</text>
</comment>
<reference evidence="1 2" key="1">
    <citation type="journal article" date="2018" name="J. Allergy Clin. Immunol.">
        <title>High-quality assembly of Dermatophagoides pteronyssinus genome and transcriptome reveals a wide range of novel allergens.</title>
        <authorList>
            <person name="Liu X.Y."/>
            <person name="Yang K.Y."/>
            <person name="Wang M.Q."/>
            <person name="Kwok J.S."/>
            <person name="Zeng X."/>
            <person name="Yang Z."/>
            <person name="Xiao X.J."/>
            <person name="Lau C.P."/>
            <person name="Li Y."/>
            <person name="Huang Z.M."/>
            <person name="Ba J.G."/>
            <person name="Yim A.K."/>
            <person name="Ouyang C.Y."/>
            <person name="Ngai S.M."/>
            <person name="Chan T.F."/>
            <person name="Leung E.L."/>
            <person name="Liu L."/>
            <person name="Liu Z.G."/>
            <person name="Tsui S.K."/>
        </authorList>
    </citation>
    <scope>NUCLEOTIDE SEQUENCE [LARGE SCALE GENOMIC DNA]</scope>
    <source>
        <strain evidence="1">Derp</strain>
    </source>
</reference>
<name>A0ABQ8J5E8_DERPT</name>
<keyword evidence="2" id="KW-1185">Reference proteome</keyword>
<organism evidence="1 2">
    <name type="scientific">Dermatophagoides pteronyssinus</name>
    <name type="common">European house dust mite</name>
    <dbReference type="NCBI Taxonomy" id="6956"/>
    <lineage>
        <taxon>Eukaryota</taxon>
        <taxon>Metazoa</taxon>
        <taxon>Ecdysozoa</taxon>
        <taxon>Arthropoda</taxon>
        <taxon>Chelicerata</taxon>
        <taxon>Arachnida</taxon>
        <taxon>Acari</taxon>
        <taxon>Acariformes</taxon>
        <taxon>Sarcoptiformes</taxon>
        <taxon>Astigmata</taxon>
        <taxon>Psoroptidia</taxon>
        <taxon>Analgoidea</taxon>
        <taxon>Pyroglyphidae</taxon>
        <taxon>Dermatophagoidinae</taxon>
        <taxon>Dermatophagoides</taxon>
    </lineage>
</organism>
<evidence type="ECO:0000313" key="2">
    <source>
        <dbReference type="Proteomes" id="UP000887458"/>
    </source>
</evidence>
<protein>
    <submittedName>
        <fullName evidence="1">Uncharacterized protein</fullName>
    </submittedName>
</protein>
<gene>
    <name evidence="1" type="ORF">DERP_011470</name>
</gene>
<dbReference type="Proteomes" id="UP000887458">
    <property type="component" value="Unassembled WGS sequence"/>
</dbReference>
<dbReference type="EMBL" id="NJHN03000074">
    <property type="protein sequence ID" value="KAH9417759.1"/>
    <property type="molecule type" value="Genomic_DNA"/>
</dbReference>
<evidence type="ECO:0000313" key="1">
    <source>
        <dbReference type="EMBL" id="KAH9417759.1"/>
    </source>
</evidence>
<accession>A0ABQ8J5E8</accession>